<accession>A0A814XFB3</accession>
<dbReference type="InterPro" id="IPR037185">
    <property type="entry name" value="EmrE-like"/>
</dbReference>
<organism evidence="9 11">
    <name type="scientific">Rotaria sordida</name>
    <dbReference type="NCBI Taxonomy" id="392033"/>
    <lineage>
        <taxon>Eukaryota</taxon>
        <taxon>Metazoa</taxon>
        <taxon>Spiralia</taxon>
        <taxon>Gnathifera</taxon>
        <taxon>Rotifera</taxon>
        <taxon>Eurotatoria</taxon>
        <taxon>Bdelloidea</taxon>
        <taxon>Philodinida</taxon>
        <taxon>Philodinidae</taxon>
        <taxon>Rotaria</taxon>
    </lineage>
</organism>
<dbReference type="GO" id="GO:0005460">
    <property type="term" value="F:UDP-glucose transmembrane transporter activity"/>
    <property type="evidence" value="ECO:0007669"/>
    <property type="project" value="TreeGrafter"/>
</dbReference>
<comment type="subcellular location">
    <subcellularLocation>
        <location evidence="1">Endoplasmic reticulum membrane</location>
        <topology evidence="1">Multi-pass membrane protein</topology>
    </subcellularLocation>
</comment>
<dbReference type="AlphaFoldDB" id="A0A814XFB3"/>
<dbReference type="PANTHER" id="PTHR10778">
    <property type="entry name" value="SOLUTE CARRIER FAMILY 35 MEMBER B"/>
    <property type="match status" value="1"/>
</dbReference>
<reference evidence="9" key="1">
    <citation type="submission" date="2021-02" db="EMBL/GenBank/DDBJ databases">
        <authorList>
            <person name="Nowell W R."/>
        </authorList>
    </citation>
    <scope>NUCLEOTIDE SEQUENCE</scope>
</reference>
<dbReference type="EMBL" id="CAJOBE010000630">
    <property type="protein sequence ID" value="CAF3668067.1"/>
    <property type="molecule type" value="Genomic_DNA"/>
</dbReference>
<evidence type="ECO:0000256" key="3">
    <source>
        <dbReference type="ARBA" id="ARBA00022448"/>
    </source>
</evidence>
<dbReference type="Proteomes" id="UP000663874">
    <property type="component" value="Unassembled WGS sequence"/>
</dbReference>
<keyword evidence="6 8" id="KW-1133">Transmembrane helix</keyword>
<dbReference type="GO" id="GO:0005459">
    <property type="term" value="F:UDP-galactose transmembrane transporter activity"/>
    <property type="evidence" value="ECO:0007669"/>
    <property type="project" value="TreeGrafter"/>
</dbReference>
<evidence type="ECO:0008006" key="12">
    <source>
        <dbReference type="Google" id="ProtNLM"/>
    </source>
</evidence>
<feature type="transmembrane region" description="Helical" evidence="8">
    <location>
        <begin position="82"/>
        <end position="106"/>
    </location>
</feature>
<keyword evidence="7 8" id="KW-0472">Membrane</keyword>
<evidence type="ECO:0000256" key="6">
    <source>
        <dbReference type="ARBA" id="ARBA00022989"/>
    </source>
</evidence>
<feature type="transmembrane region" description="Helical" evidence="8">
    <location>
        <begin position="271"/>
        <end position="293"/>
    </location>
</feature>
<keyword evidence="3" id="KW-0813">Transport</keyword>
<evidence type="ECO:0000256" key="5">
    <source>
        <dbReference type="ARBA" id="ARBA00022824"/>
    </source>
</evidence>
<protein>
    <recommendedName>
        <fullName evidence="12">Solute carrier family 35 member B1</fullName>
    </recommendedName>
</protein>
<feature type="transmembrane region" description="Helical" evidence="8">
    <location>
        <begin position="313"/>
        <end position="344"/>
    </location>
</feature>
<dbReference type="GO" id="GO:0005789">
    <property type="term" value="C:endoplasmic reticulum membrane"/>
    <property type="evidence" value="ECO:0007669"/>
    <property type="project" value="UniProtKB-SubCell"/>
</dbReference>
<evidence type="ECO:0000313" key="10">
    <source>
        <dbReference type="EMBL" id="CAF3668067.1"/>
    </source>
</evidence>
<proteinExistence type="inferred from homology"/>
<dbReference type="Proteomes" id="UP000663889">
    <property type="component" value="Unassembled WGS sequence"/>
</dbReference>
<evidence type="ECO:0000256" key="8">
    <source>
        <dbReference type="SAM" id="Phobius"/>
    </source>
</evidence>
<sequence>MEAENLELFPPYMISQTVHNNVQQRKYFVHNLIVNSDRMKTILNAQSTKIFVCFLGIFVSYLVFGIVQESIVKGTYGKNDKFTFILSLVFFLCAFNAIVSKTVLVVRKTNRDSTPTKMYAFSSFTYLFAMLSSNYALEFVSYPMQVLGKSVKPVPVMLLGVLVARKRYPLEKYFYVLLIVAGVVLFMYKEPKETTKLVEAGAIFGIGEFLLFVSLVFDGLTGGIQDKIRDKHKVEAYHMMFSMNIWSCVWASIGIFATGEFYGLIDFLQTYPYVISNMVLLGLTGAVGQNFIFLTIEWFGPLTCSIFTTTRKFFTILCSIFIFGNSITIRQMFGTVLVFLGLFLEQLYGKKKH</sequence>
<evidence type="ECO:0000256" key="2">
    <source>
        <dbReference type="ARBA" id="ARBA00010694"/>
    </source>
</evidence>
<dbReference type="InterPro" id="IPR013657">
    <property type="entry name" value="SCL35B1-4/HUT1"/>
</dbReference>
<name>A0A814XFB3_9BILA</name>
<dbReference type="SUPFAM" id="SSF103481">
    <property type="entry name" value="Multidrug resistance efflux transporter EmrE"/>
    <property type="match status" value="2"/>
</dbReference>
<keyword evidence="4 8" id="KW-0812">Transmembrane</keyword>
<evidence type="ECO:0000256" key="1">
    <source>
        <dbReference type="ARBA" id="ARBA00004477"/>
    </source>
</evidence>
<feature type="transmembrane region" description="Helical" evidence="8">
    <location>
        <begin position="172"/>
        <end position="188"/>
    </location>
</feature>
<comment type="similarity">
    <text evidence="2">Belongs to the nucleotide-sugar transporter family. SLC35B subfamily.</text>
</comment>
<dbReference type="PANTHER" id="PTHR10778:SF10">
    <property type="entry name" value="SOLUTE CARRIER FAMILY 35 MEMBER B1"/>
    <property type="match status" value="1"/>
</dbReference>
<comment type="caution">
    <text evidence="9">The sequence shown here is derived from an EMBL/GenBank/DDBJ whole genome shotgun (WGS) entry which is preliminary data.</text>
</comment>
<feature type="transmembrane region" description="Helical" evidence="8">
    <location>
        <begin position="200"/>
        <end position="217"/>
    </location>
</feature>
<evidence type="ECO:0000256" key="4">
    <source>
        <dbReference type="ARBA" id="ARBA00022692"/>
    </source>
</evidence>
<feature type="transmembrane region" description="Helical" evidence="8">
    <location>
        <begin position="237"/>
        <end position="259"/>
    </location>
</feature>
<evidence type="ECO:0000256" key="7">
    <source>
        <dbReference type="ARBA" id="ARBA00023136"/>
    </source>
</evidence>
<feature type="transmembrane region" description="Helical" evidence="8">
    <location>
        <begin position="118"/>
        <end position="137"/>
    </location>
</feature>
<dbReference type="Pfam" id="PF08449">
    <property type="entry name" value="UAA"/>
    <property type="match status" value="1"/>
</dbReference>
<gene>
    <name evidence="10" type="ORF">FNK824_LOCUS7003</name>
    <name evidence="9" type="ORF">SEV965_LOCUS21980</name>
</gene>
<evidence type="ECO:0000313" key="11">
    <source>
        <dbReference type="Proteomes" id="UP000663889"/>
    </source>
</evidence>
<feature type="transmembrane region" description="Helical" evidence="8">
    <location>
        <begin position="48"/>
        <end position="67"/>
    </location>
</feature>
<keyword evidence="5" id="KW-0256">Endoplasmic reticulum</keyword>
<dbReference type="EMBL" id="CAJNOU010001525">
    <property type="protein sequence ID" value="CAF1217078.1"/>
    <property type="molecule type" value="Genomic_DNA"/>
</dbReference>
<evidence type="ECO:0000313" key="9">
    <source>
        <dbReference type="EMBL" id="CAF1217078.1"/>
    </source>
</evidence>
<dbReference type="GO" id="GO:0000139">
    <property type="term" value="C:Golgi membrane"/>
    <property type="evidence" value="ECO:0007669"/>
    <property type="project" value="TreeGrafter"/>
</dbReference>